<evidence type="ECO:0000313" key="6">
    <source>
        <dbReference type="EMBL" id="KAL3233665.1"/>
    </source>
</evidence>
<keyword evidence="7" id="KW-1185">Reference proteome</keyword>
<feature type="domain" description="RFX-type winged-helix" evidence="5">
    <location>
        <begin position="429"/>
        <end position="510"/>
    </location>
</feature>
<evidence type="ECO:0000256" key="4">
    <source>
        <dbReference type="ARBA" id="ARBA00023242"/>
    </source>
</evidence>
<comment type="caution">
    <text evidence="6">The sequence shown here is derived from an EMBL/GenBank/DDBJ whole genome shotgun (WGS) entry which is preliminary data.</text>
</comment>
<evidence type="ECO:0000256" key="3">
    <source>
        <dbReference type="ARBA" id="ARBA00023163"/>
    </source>
</evidence>
<evidence type="ECO:0000313" key="7">
    <source>
        <dbReference type="Proteomes" id="UP001623330"/>
    </source>
</evidence>
<dbReference type="InterPro" id="IPR052406">
    <property type="entry name" value="Chromatin_Remodeling_Comp"/>
</dbReference>
<evidence type="ECO:0000259" key="5">
    <source>
        <dbReference type="PROSITE" id="PS51526"/>
    </source>
</evidence>
<organism evidence="6 7">
    <name type="scientific">Nakaseomyces bracarensis</name>
    <dbReference type="NCBI Taxonomy" id="273131"/>
    <lineage>
        <taxon>Eukaryota</taxon>
        <taxon>Fungi</taxon>
        <taxon>Dikarya</taxon>
        <taxon>Ascomycota</taxon>
        <taxon>Saccharomycotina</taxon>
        <taxon>Saccharomycetes</taxon>
        <taxon>Saccharomycetales</taxon>
        <taxon>Saccharomycetaceae</taxon>
        <taxon>Nakaseomyces</taxon>
    </lineage>
</organism>
<keyword evidence="1" id="KW-0156">Chromatin regulator</keyword>
<evidence type="ECO:0000256" key="1">
    <source>
        <dbReference type="ARBA" id="ARBA00022853"/>
    </source>
</evidence>
<accession>A0ABR4NXP3</accession>
<dbReference type="Proteomes" id="UP001623330">
    <property type="component" value="Unassembled WGS sequence"/>
</dbReference>
<keyword evidence="3" id="KW-0804">Transcription</keyword>
<dbReference type="PANTHER" id="PTHR22970:SF14">
    <property type="entry name" value="AT-RICH INTERACTIVE DOMAIN-CONTAINING PROTEIN 2"/>
    <property type="match status" value="1"/>
</dbReference>
<dbReference type="PROSITE" id="PS51526">
    <property type="entry name" value="RFX_DBD"/>
    <property type="match status" value="1"/>
</dbReference>
<gene>
    <name evidence="6" type="ORF">RNJ44_03705</name>
</gene>
<sequence>MFPQMNGVGAPGPGSANMSGNGVGMGMGIGMGMGMGMNDMRAGSGSPMLMDEVVQPQPGFKNIMAVPIRVTKELSSGMSNNQNGQPSAVDPKSYSLANLHVFQNIPRETARGVDDLTRMRMALISGIPEEIKWSMKKYLAYSNKAPYMISLQKDKDLLPLFNGFIQPLVELIENFNVPLIYETTTMEELQAALNCLLILRNLAQDQESVQALIRYEPIKKFLLFVLQKYASLSDCEDSWTVYESNNSYMNEIIHYSLDLMEAMSSYMAPAMKGDPYFLSLLTILSYTRDRSMVISILRSLSRLLVRSKADEESVVDNIDPSTLTQIACFLLIELDEELVIASLDFLYQYILPGNQRIKELFSDSERFSIFTSIIPKLLRYNIQLPDYSAIENTDIKLVRRLRPPPPKDVPMLSDDIFAELFAMEEPMRSTTWIRCCFECIDDSEFTQISLWRAYESTFGPKLRDIGRKLLPAVEFIKNVSNAFKGASAMVVTEPDTGKKRFVIKGIQPRPQAITVRESTLLAGKENVSSSKFLVSDGDNIIPAKQESLPQITFSDELSDVSKAAASFLCLVSNDTEGPGIKFCQTIKPVLLHELADIPPMNSVLSEYMDNVLMI</sequence>
<reference evidence="6 7" key="1">
    <citation type="submission" date="2024-05" db="EMBL/GenBank/DDBJ databases">
        <title>Long read based assembly of the Candida bracarensis genome reveals expanded adhesin content.</title>
        <authorList>
            <person name="Marcet-Houben M."/>
            <person name="Ksiezopolska E."/>
            <person name="Gabaldon T."/>
        </authorList>
    </citation>
    <scope>NUCLEOTIDE SEQUENCE [LARGE SCALE GENOMIC DNA]</scope>
    <source>
        <strain evidence="6 7">CBM6</strain>
    </source>
</reference>
<name>A0ABR4NXP3_9SACH</name>
<proteinExistence type="predicted"/>
<dbReference type="PANTHER" id="PTHR22970">
    <property type="entry name" value="AT-RICH INTERACTIVE DOMAIN-CONTAINING PROTEIN 2"/>
    <property type="match status" value="1"/>
</dbReference>
<keyword evidence="2" id="KW-0805">Transcription regulation</keyword>
<dbReference type="InterPro" id="IPR003150">
    <property type="entry name" value="DNA-bd_RFX"/>
</dbReference>
<protein>
    <submittedName>
        <fullName evidence="6">Chromatin structure-remodeling complex subunit RSC9</fullName>
    </submittedName>
</protein>
<keyword evidence="4" id="KW-0539">Nucleus</keyword>
<evidence type="ECO:0000256" key="2">
    <source>
        <dbReference type="ARBA" id="ARBA00023015"/>
    </source>
</evidence>
<dbReference type="EMBL" id="JBEVYD010000004">
    <property type="protein sequence ID" value="KAL3233665.1"/>
    <property type="molecule type" value="Genomic_DNA"/>
</dbReference>